<evidence type="ECO:0000256" key="8">
    <source>
        <dbReference type="ARBA" id="ARBA00048679"/>
    </source>
</evidence>
<feature type="compositionally biased region" description="Low complexity" evidence="9">
    <location>
        <begin position="726"/>
        <end position="737"/>
    </location>
</feature>
<evidence type="ECO:0000256" key="4">
    <source>
        <dbReference type="ARBA" id="ARBA00022741"/>
    </source>
</evidence>
<dbReference type="OrthoDB" id="347657at2759"/>
<dbReference type="GO" id="GO:0005524">
    <property type="term" value="F:ATP binding"/>
    <property type="evidence" value="ECO:0007669"/>
    <property type="project" value="UniProtKB-KW"/>
</dbReference>
<dbReference type="InterPro" id="IPR057614">
    <property type="entry name" value="PH_PKH3_C"/>
</dbReference>
<evidence type="ECO:0000313" key="12">
    <source>
        <dbReference type="Proteomes" id="UP000186136"/>
    </source>
</evidence>
<evidence type="ECO:0000256" key="3">
    <source>
        <dbReference type="ARBA" id="ARBA00022679"/>
    </source>
</evidence>
<keyword evidence="4" id="KW-0547">Nucleotide-binding</keyword>
<protein>
    <recommendedName>
        <fullName evidence="1">non-specific serine/threonine protein kinase</fullName>
        <ecNumber evidence="1">2.7.11.1</ecNumber>
    </recommendedName>
</protein>
<feature type="compositionally biased region" description="Polar residues" evidence="9">
    <location>
        <begin position="867"/>
        <end position="879"/>
    </location>
</feature>
<feature type="region of interest" description="Disordered" evidence="9">
    <location>
        <begin position="256"/>
        <end position="347"/>
    </location>
</feature>
<evidence type="ECO:0000256" key="2">
    <source>
        <dbReference type="ARBA" id="ARBA00022527"/>
    </source>
</evidence>
<keyword evidence="12" id="KW-1185">Reference proteome</keyword>
<accession>A0A1Q2YGK2</accession>
<dbReference type="GO" id="GO:0004674">
    <property type="term" value="F:protein serine/threonine kinase activity"/>
    <property type="evidence" value="ECO:0007669"/>
    <property type="project" value="UniProtKB-KW"/>
</dbReference>
<feature type="region of interest" description="Disordered" evidence="9">
    <location>
        <begin position="668"/>
        <end position="754"/>
    </location>
</feature>
<feature type="compositionally biased region" description="Low complexity" evidence="9">
    <location>
        <begin position="819"/>
        <end position="834"/>
    </location>
</feature>
<feature type="compositionally biased region" description="Basic and acidic residues" evidence="9">
    <location>
        <begin position="849"/>
        <end position="866"/>
    </location>
</feature>
<keyword evidence="2" id="KW-0723">Serine/threonine-protein kinase</keyword>
<evidence type="ECO:0000256" key="7">
    <source>
        <dbReference type="ARBA" id="ARBA00047899"/>
    </source>
</evidence>
<keyword evidence="3" id="KW-0808">Transferase</keyword>
<evidence type="ECO:0000313" key="11">
    <source>
        <dbReference type="EMBL" id="GAV28706.1"/>
    </source>
</evidence>
<dbReference type="Pfam" id="PF00069">
    <property type="entry name" value="Pkinase"/>
    <property type="match status" value="1"/>
</dbReference>
<feature type="compositionally biased region" description="Polar residues" evidence="9">
    <location>
        <begin position="303"/>
        <end position="327"/>
    </location>
</feature>
<feature type="region of interest" description="Disordered" evidence="9">
    <location>
        <begin position="808"/>
        <end position="882"/>
    </location>
</feature>
<dbReference type="InterPro" id="IPR011009">
    <property type="entry name" value="Kinase-like_dom_sf"/>
</dbReference>
<feature type="compositionally biased region" description="Polar residues" evidence="9">
    <location>
        <begin position="684"/>
        <end position="695"/>
    </location>
</feature>
<dbReference type="PANTHER" id="PTHR24356">
    <property type="entry name" value="SERINE/THREONINE-PROTEIN KINASE"/>
    <property type="match status" value="1"/>
</dbReference>
<dbReference type="Proteomes" id="UP000186136">
    <property type="component" value="Unassembled WGS sequence"/>
</dbReference>
<comment type="catalytic activity">
    <reaction evidence="7">
        <text>L-threonyl-[protein] + ATP = O-phospho-L-threonyl-[protein] + ADP + H(+)</text>
        <dbReference type="Rhea" id="RHEA:46608"/>
        <dbReference type="Rhea" id="RHEA-COMP:11060"/>
        <dbReference type="Rhea" id="RHEA-COMP:11605"/>
        <dbReference type="ChEBI" id="CHEBI:15378"/>
        <dbReference type="ChEBI" id="CHEBI:30013"/>
        <dbReference type="ChEBI" id="CHEBI:30616"/>
        <dbReference type="ChEBI" id="CHEBI:61977"/>
        <dbReference type="ChEBI" id="CHEBI:456216"/>
        <dbReference type="EC" id="2.7.11.1"/>
    </reaction>
</comment>
<dbReference type="EC" id="2.7.11.1" evidence="1"/>
<feature type="region of interest" description="Disordered" evidence="9">
    <location>
        <begin position="767"/>
        <end position="795"/>
    </location>
</feature>
<keyword evidence="5" id="KW-0418">Kinase</keyword>
<feature type="compositionally biased region" description="Basic and acidic residues" evidence="9">
    <location>
        <begin position="668"/>
        <end position="683"/>
    </location>
</feature>
<dbReference type="EMBL" id="BDGI01000078">
    <property type="protein sequence ID" value="GAV28706.1"/>
    <property type="molecule type" value="Genomic_DNA"/>
</dbReference>
<gene>
    <name evidence="11" type="ORF">PMKS-002180</name>
</gene>
<dbReference type="Pfam" id="PF25347">
    <property type="entry name" value="PH_PKH3_C"/>
    <property type="match status" value="1"/>
</dbReference>
<comment type="caution">
    <text evidence="11">The sequence shown here is derived from an EMBL/GenBank/DDBJ whole genome shotgun (WGS) entry which is preliminary data.</text>
</comment>
<evidence type="ECO:0000256" key="5">
    <source>
        <dbReference type="ARBA" id="ARBA00022777"/>
    </source>
</evidence>
<feature type="compositionally biased region" description="Polar residues" evidence="9">
    <location>
        <begin position="386"/>
        <end position="395"/>
    </location>
</feature>
<reference evidence="11 12" key="1">
    <citation type="submission" date="2016-08" db="EMBL/GenBank/DDBJ databases">
        <title>Whole genome shotgun sequence of Pichia membranifaciens KS47-1.</title>
        <authorList>
            <person name="Konishi M."/>
            <person name="Ishida M."/>
            <person name="Arakawa T."/>
            <person name="Kato Y."/>
            <person name="Horiuchi J."/>
        </authorList>
    </citation>
    <scope>NUCLEOTIDE SEQUENCE [LARGE SCALE GENOMIC DNA]</scope>
    <source>
        <strain evidence="11 12">KS47-1</strain>
    </source>
</reference>
<evidence type="ECO:0000256" key="9">
    <source>
        <dbReference type="SAM" id="MobiDB-lite"/>
    </source>
</evidence>
<dbReference type="GO" id="GO:0035556">
    <property type="term" value="P:intracellular signal transduction"/>
    <property type="evidence" value="ECO:0007669"/>
    <property type="project" value="TreeGrafter"/>
</dbReference>
<evidence type="ECO:0000256" key="1">
    <source>
        <dbReference type="ARBA" id="ARBA00012513"/>
    </source>
</evidence>
<feature type="compositionally biased region" description="Basic and acidic residues" evidence="9">
    <location>
        <begin position="778"/>
        <end position="788"/>
    </location>
</feature>
<keyword evidence="6" id="KW-0067">ATP-binding</keyword>
<dbReference type="SUPFAM" id="SSF56112">
    <property type="entry name" value="Protein kinase-like (PK-like)"/>
    <property type="match status" value="1"/>
</dbReference>
<name>A0A1Q2YGK2_9ASCO</name>
<feature type="domain" description="Protein kinase" evidence="10">
    <location>
        <begin position="1"/>
        <end position="135"/>
    </location>
</feature>
<organism evidence="11 12">
    <name type="scientific">Pichia membranifaciens</name>
    <dbReference type="NCBI Taxonomy" id="4926"/>
    <lineage>
        <taxon>Eukaryota</taxon>
        <taxon>Fungi</taxon>
        <taxon>Dikarya</taxon>
        <taxon>Ascomycota</taxon>
        <taxon>Saccharomycotina</taxon>
        <taxon>Pichiomycetes</taxon>
        <taxon>Pichiales</taxon>
        <taxon>Pichiaceae</taxon>
        <taxon>Pichia</taxon>
    </lineage>
</organism>
<dbReference type="SMART" id="SM00220">
    <property type="entry name" value="S_TKc"/>
    <property type="match status" value="1"/>
</dbReference>
<proteinExistence type="predicted"/>
<feature type="compositionally biased region" description="Low complexity" evidence="9">
    <location>
        <begin position="260"/>
        <end position="272"/>
    </location>
</feature>
<evidence type="ECO:0000256" key="6">
    <source>
        <dbReference type="ARBA" id="ARBA00022840"/>
    </source>
</evidence>
<feature type="compositionally biased region" description="Polar residues" evidence="9">
    <location>
        <begin position="835"/>
        <end position="848"/>
    </location>
</feature>
<dbReference type="Gene3D" id="1.10.510.10">
    <property type="entry name" value="Transferase(Phosphotransferase) domain 1"/>
    <property type="match status" value="1"/>
</dbReference>
<feature type="compositionally biased region" description="Basic residues" evidence="9">
    <location>
        <begin position="696"/>
        <end position="708"/>
    </location>
</feature>
<evidence type="ECO:0000259" key="10">
    <source>
        <dbReference type="PROSITE" id="PS50011"/>
    </source>
</evidence>
<feature type="region of interest" description="Disordered" evidence="9">
    <location>
        <begin position="363"/>
        <end position="395"/>
    </location>
</feature>
<comment type="catalytic activity">
    <reaction evidence="8">
        <text>L-seryl-[protein] + ATP = O-phospho-L-seryl-[protein] + ADP + H(+)</text>
        <dbReference type="Rhea" id="RHEA:17989"/>
        <dbReference type="Rhea" id="RHEA-COMP:9863"/>
        <dbReference type="Rhea" id="RHEA-COMP:11604"/>
        <dbReference type="ChEBI" id="CHEBI:15378"/>
        <dbReference type="ChEBI" id="CHEBI:29999"/>
        <dbReference type="ChEBI" id="CHEBI:30616"/>
        <dbReference type="ChEBI" id="CHEBI:83421"/>
        <dbReference type="ChEBI" id="CHEBI:456216"/>
        <dbReference type="EC" id="2.7.11.1"/>
    </reaction>
</comment>
<dbReference type="InterPro" id="IPR000719">
    <property type="entry name" value="Prot_kinase_dom"/>
</dbReference>
<sequence length="895" mass="99400">MITDFGAAKFLDERGQPLGKAIGPEENEDSTDSLGSFVGTAEYISPELLKYNQSSFASDFWSLGCIIYQMFVGIPPFKASNEYETFERIVELNYSFPDPHKFPVPSYVVDLVRHLLIEDPDQRFGSESVMAHTWFKDIDWRDKSKIWGPVPKLEPYKPEKHFRLKRAQLPSESQQKQSMQNMQKVANSSIQPGGKQIPYAINSTPTRSPVKRVAVDYINDKPRTVLKKQIINAQNNTHLMNKVLNNRINEKSTFITEKLTNPSTGSSTTPNSAAQASSNGVSDPMESLQVNRKRVGNKPPASPTQKKQLSSPRQNSLSSLVTNSDSAKSVIISSKKTKTPSTTPTMHPLTAFSSNNTVKIDRRVSTDKKGVKSSTNKIGNKPTEAAITSSSYSPTMSVKPAMSPKAGYNQLPLFIQKPRVTSSDAAAAAGAIGTLLTHKRHLNSTSSTTTQYKQLHNHQKQLINPVLLDRQIPAIITSKLMQQETILKLDNIFKSEISHKPNQFTSPGEALNHSVLEKLIHKYDRDLEKDLKACVMVITSFARLFIYELNDDFRLHNPQSSTQMQALDFYLKIIEIKLTNKNVSLYDYEFDEEIHEGYLILELANVNKLIFLSAWDRSRLVKGGLNSNVRVGFHVNENESWVKSFLNAKNLLKKREVVTQNILNKKGDGIRTKKEQMDGETQTKNRSGSTSSMHQSFRKLKINTHSKIRSLSTSSAKDGFAQTHVSSSSSIPSNASDTSERRQSSVGSHSGSIMNGVKELALGVRAGFKGKESNPNNEGKRIKSDSDATRATTKVVPKELAGIDHQLERNASSKKINRGSHVNSGSVVNRNGNGQLSNKKSVSNLQAHQSREKEMDREKESHKRSSQDVFLTQQQSNGESGAALAAALAVGRSID</sequence>
<dbReference type="PROSITE" id="PS50011">
    <property type="entry name" value="PROTEIN_KINASE_DOM"/>
    <property type="match status" value="1"/>
</dbReference>
<dbReference type="AlphaFoldDB" id="A0A1Q2YGK2"/>
<dbReference type="PANTHER" id="PTHR24356:SF163">
    <property type="entry name" value="3-PHOSPHOINOSITIDE-DEPENDENT PROTEIN KINASE 1-RELATED"/>
    <property type="match status" value="1"/>
</dbReference>
<feature type="compositionally biased region" description="Polar residues" evidence="9">
    <location>
        <begin position="744"/>
        <end position="753"/>
    </location>
</feature>
<dbReference type="InterPro" id="IPR050236">
    <property type="entry name" value="Ser_Thr_kinase_AGC"/>
</dbReference>